<evidence type="ECO:0000313" key="5">
    <source>
        <dbReference type="Proteomes" id="UP001381693"/>
    </source>
</evidence>
<keyword evidence="2" id="KW-0472">Membrane</keyword>
<feature type="domain" description="A-kinase anchor protein 7-like phosphoesterase" evidence="3">
    <location>
        <begin position="358"/>
        <end position="557"/>
    </location>
</feature>
<evidence type="ECO:0000259" key="3">
    <source>
        <dbReference type="Pfam" id="PF10469"/>
    </source>
</evidence>
<reference evidence="4 5" key="1">
    <citation type="submission" date="2023-11" db="EMBL/GenBank/DDBJ databases">
        <title>Halocaridina rubra genome assembly.</title>
        <authorList>
            <person name="Smith C."/>
        </authorList>
    </citation>
    <scope>NUCLEOTIDE SEQUENCE [LARGE SCALE GENOMIC DNA]</scope>
    <source>
        <strain evidence="4">EP-1</strain>
        <tissue evidence="4">Whole</tissue>
    </source>
</reference>
<organism evidence="4 5">
    <name type="scientific">Halocaridina rubra</name>
    <name type="common">Hawaiian red shrimp</name>
    <dbReference type="NCBI Taxonomy" id="373956"/>
    <lineage>
        <taxon>Eukaryota</taxon>
        <taxon>Metazoa</taxon>
        <taxon>Ecdysozoa</taxon>
        <taxon>Arthropoda</taxon>
        <taxon>Crustacea</taxon>
        <taxon>Multicrustacea</taxon>
        <taxon>Malacostraca</taxon>
        <taxon>Eumalacostraca</taxon>
        <taxon>Eucarida</taxon>
        <taxon>Decapoda</taxon>
        <taxon>Pleocyemata</taxon>
        <taxon>Caridea</taxon>
        <taxon>Atyoidea</taxon>
        <taxon>Atyidae</taxon>
        <taxon>Halocaridina</taxon>
    </lineage>
</organism>
<dbReference type="Proteomes" id="UP001381693">
    <property type="component" value="Unassembled WGS sequence"/>
</dbReference>
<accession>A0AAN8XF10</accession>
<keyword evidence="2" id="KW-1133">Transmembrane helix</keyword>
<name>A0AAN8XF10_HALRR</name>
<dbReference type="SUPFAM" id="SSF55144">
    <property type="entry name" value="LigT-like"/>
    <property type="match status" value="1"/>
</dbReference>
<protein>
    <recommendedName>
        <fullName evidence="3">A-kinase anchor protein 7-like phosphoesterase domain-containing protein</fullName>
    </recommendedName>
</protein>
<comment type="caution">
    <text evidence="4">The sequence shown here is derived from an EMBL/GenBank/DDBJ whole genome shotgun (WGS) entry which is preliminary data.</text>
</comment>
<evidence type="ECO:0000256" key="2">
    <source>
        <dbReference type="SAM" id="Phobius"/>
    </source>
</evidence>
<dbReference type="InterPro" id="IPR009097">
    <property type="entry name" value="Cyclic_Pdiesterase"/>
</dbReference>
<evidence type="ECO:0000313" key="4">
    <source>
        <dbReference type="EMBL" id="KAK7077014.1"/>
    </source>
</evidence>
<evidence type="ECO:0000256" key="1">
    <source>
        <dbReference type="SAM" id="MobiDB-lite"/>
    </source>
</evidence>
<feature type="compositionally biased region" description="Basic residues" evidence="1">
    <location>
        <begin position="329"/>
        <end position="340"/>
    </location>
</feature>
<dbReference type="Gene3D" id="3.90.1140.10">
    <property type="entry name" value="Cyclic phosphodiesterase"/>
    <property type="match status" value="1"/>
</dbReference>
<dbReference type="GO" id="GO:0010738">
    <property type="term" value="P:regulation of protein kinase A signaling"/>
    <property type="evidence" value="ECO:0007669"/>
    <property type="project" value="TreeGrafter"/>
</dbReference>
<dbReference type="GO" id="GO:0034237">
    <property type="term" value="F:protein kinase A regulatory subunit binding"/>
    <property type="evidence" value="ECO:0007669"/>
    <property type="project" value="TreeGrafter"/>
</dbReference>
<feature type="region of interest" description="Disordered" evidence="1">
    <location>
        <begin position="318"/>
        <end position="350"/>
    </location>
</feature>
<proteinExistence type="predicted"/>
<dbReference type="EMBL" id="JAXCGZ010009489">
    <property type="protein sequence ID" value="KAK7077014.1"/>
    <property type="molecule type" value="Genomic_DNA"/>
</dbReference>
<dbReference type="AlphaFoldDB" id="A0AAN8XF10"/>
<dbReference type="InterPro" id="IPR019510">
    <property type="entry name" value="AKAP7-like_phosphoesterase"/>
</dbReference>
<dbReference type="PANTHER" id="PTHR15934">
    <property type="entry name" value="RNA 2',3'-CYCLIC PHOSPHODIESTERASE"/>
    <property type="match status" value="1"/>
</dbReference>
<gene>
    <name evidence="4" type="ORF">SK128_015542</name>
</gene>
<keyword evidence="5" id="KW-1185">Reference proteome</keyword>
<sequence length="628" mass="71129">MLCLTIFRIISKNVGVRRHVEERAMHFYYGELRKVSVFKIKCNIIASVGDSQYWKTSFVLQRTYNIHQSSFTNSYFNSLEMADKEMYQEVEEYVTETEEGHKREREIEHRDVASPPCKKRNCIEEEGTDTEVSLCHGNMEYCTKAKISAPHEGRNEMLCPENLSIKLVEKQEGVAAIIPESNEFRLGQRDRLIQEKIKMQESESDTLKTEMDTSQEATKMQEEEMIQELNENFLQPESLLLKDEHSQMSLKLMSESVDSLEESMQESFMSTDNLSAGEMSLNVNETDCETLESSCMSLENSMNDSSLMPLDEIYIKQESPIESSGAGKQKSKKKKRKKARSTSCDEGTDNIPHINVRPNYFVGVQISNSDIHNAIIRVQEDLVAFDPALCKALVDVASSHITLLIARIDDENALALAKAALDDCSEIVGSELIDSPIQLTFSGLDHFSKNVLYVHVIEDEHYQRLIELSNCIRMCFSQRGVFLPNMKPLNPHLTVAKMSKAPRGKGKAGPRKIDPSSYTAHRNIAFGIQIVHSLQLLSMNLPKDEKRYYFCSKEIKFGYDIKEINDHSKCCFPRRPIISVHRRSLSTKARQNITDEGPNLLGSAVGFTTALAASLLILYVVGKVSGRV</sequence>
<dbReference type="InterPro" id="IPR052641">
    <property type="entry name" value="AKAP7_isoform_gamma"/>
</dbReference>
<keyword evidence="2" id="KW-0812">Transmembrane</keyword>
<dbReference type="PANTHER" id="PTHR15934:SF2">
    <property type="entry name" value="A-KINASE ANCHOR PROTEIN 7-LIKE PHOSPHOESTERASE DOMAIN-CONTAINING PROTEIN"/>
    <property type="match status" value="1"/>
</dbReference>
<dbReference type="GO" id="GO:0005829">
    <property type="term" value="C:cytosol"/>
    <property type="evidence" value="ECO:0007669"/>
    <property type="project" value="TreeGrafter"/>
</dbReference>
<feature type="transmembrane region" description="Helical" evidence="2">
    <location>
        <begin position="600"/>
        <end position="621"/>
    </location>
</feature>
<dbReference type="Pfam" id="PF10469">
    <property type="entry name" value="AKAP7_NLS"/>
    <property type="match status" value="1"/>
</dbReference>